<keyword evidence="3" id="KW-0813">Transport</keyword>
<evidence type="ECO:0000256" key="3">
    <source>
        <dbReference type="ARBA" id="ARBA00022448"/>
    </source>
</evidence>
<feature type="transmembrane region" description="Helical" evidence="13">
    <location>
        <begin position="108"/>
        <end position="131"/>
    </location>
</feature>
<sequence>MVASSRMVRWLRSLASARVPGGIAGADSSAVQRETVRVVAFSDGVFAISITLLILEIKPPSEDADLLHGLLALWPSYLAYAVTFLFIGQVWVNHHVMFDHIRAADRVILLLNTLLLMIVAFLPFATSILAGALRSGQGQRTAVVFYGIAFVVTALTFNAVWHYARRRALLGEGLDKAGATAIGARFQLALIWLTIGTALGALLPMLGIVVIVAFNAFYWLPIRGEGPRPHPPASELRGD</sequence>
<evidence type="ECO:0000256" key="2">
    <source>
        <dbReference type="ARBA" id="ARBA00006920"/>
    </source>
</evidence>
<evidence type="ECO:0000313" key="14">
    <source>
        <dbReference type="EMBL" id="NYH86036.1"/>
    </source>
</evidence>
<protein>
    <submittedName>
        <fullName evidence="14">Membrane protein</fullName>
    </submittedName>
</protein>
<evidence type="ECO:0000256" key="1">
    <source>
        <dbReference type="ARBA" id="ARBA00004141"/>
    </source>
</evidence>
<keyword evidence="6" id="KW-0631">Potassium channel</keyword>
<dbReference type="Pfam" id="PF06736">
    <property type="entry name" value="TMEM175"/>
    <property type="match status" value="1"/>
</dbReference>
<name>A0ABX2S9N8_9ACTN</name>
<evidence type="ECO:0000256" key="9">
    <source>
        <dbReference type="ARBA" id="ARBA00023065"/>
    </source>
</evidence>
<dbReference type="Proteomes" id="UP000533017">
    <property type="component" value="Unassembled WGS sequence"/>
</dbReference>
<evidence type="ECO:0000256" key="11">
    <source>
        <dbReference type="ARBA" id="ARBA00023303"/>
    </source>
</evidence>
<feature type="transmembrane region" description="Helical" evidence="13">
    <location>
        <begin position="38"/>
        <end position="57"/>
    </location>
</feature>
<dbReference type="PANTHER" id="PTHR31462">
    <property type="entry name" value="ENDOSOMAL/LYSOSOMAL POTASSIUM CHANNEL TMEM175"/>
    <property type="match status" value="1"/>
</dbReference>
<evidence type="ECO:0000313" key="15">
    <source>
        <dbReference type="Proteomes" id="UP000533017"/>
    </source>
</evidence>
<reference evidence="14 15" key="1">
    <citation type="submission" date="2020-07" db="EMBL/GenBank/DDBJ databases">
        <title>Sequencing the genomes of 1000 actinobacteria strains.</title>
        <authorList>
            <person name="Klenk H.-P."/>
        </authorList>
    </citation>
    <scope>NUCLEOTIDE SEQUENCE [LARGE SCALE GENOMIC DNA]</scope>
    <source>
        <strain evidence="14 15">DSM 45117</strain>
    </source>
</reference>
<gene>
    <name evidence="14" type="ORF">FHR37_004887</name>
</gene>
<dbReference type="EMBL" id="JACBZA010000001">
    <property type="protein sequence ID" value="NYH86036.1"/>
    <property type="molecule type" value="Genomic_DNA"/>
</dbReference>
<keyword evidence="4" id="KW-0633">Potassium transport</keyword>
<keyword evidence="10 13" id="KW-0472">Membrane</keyword>
<keyword evidence="7" id="KW-0630">Potassium</keyword>
<evidence type="ECO:0000256" key="5">
    <source>
        <dbReference type="ARBA" id="ARBA00022692"/>
    </source>
</evidence>
<feature type="transmembrane region" description="Helical" evidence="13">
    <location>
        <begin position="143"/>
        <end position="164"/>
    </location>
</feature>
<accession>A0ABX2S9N8</accession>
<keyword evidence="8 13" id="KW-1133">Transmembrane helix</keyword>
<proteinExistence type="inferred from homology"/>
<evidence type="ECO:0000256" key="10">
    <source>
        <dbReference type="ARBA" id="ARBA00023136"/>
    </source>
</evidence>
<organism evidence="14 15">
    <name type="scientific">Actinopolymorpha cephalotaxi</name>
    <dbReference type="NCBI Taxonomy" id="504797"/>
    <lineage>
        <taxon>Bacteria</taxon>
        <taxon>Bacillati</taxon>
        <taxon>Actinomycetota</taxon>
        <taxon>Actinomycetes</taxon>
        <taxon>Propionibacteriales</taxon>
        <taxon>Actinopolymorphaceae</taxon>
        <taxon>Actinopolymorpha</taxon>
    </lineage>
</organism>
<evidence type="ECO:0000256" key="4">
    <source>
        <dbReference type="ARBA" id="ARBA00022538"/>
    </source>
</evidence>
<comment type="caution">
    <text evidence="14">The sequence shown here is derived from an EMBL/GenBank/DDBJ whole genome shotgun (WGS) entry which is preliminary data.</text>
</comment>
<keyword evidence="11" id="KW-0407">Ion channel</keyword>
<evidence type="ECO:0000256" key="6">
    <source>
        <dbReference type="ARBA" id="ARBA00022826"/>
    </source>
</evidence>
<dbReference type="InterPro" id="IPR010617">
    <property type="entry name" value="TMEM175-like"/>
</dbReference>
<evidence type="ECO:0000256" key="7">
    <source>
        <dbReference type="ARBA" id="ARBA00022958"/>
    </source>
</evidence>
<keyword evidence="9" id="KW-0406">Ion transport</keyword>
<dbReference type="RefSeq" id="WP_202818371.1">
    <property type="nucleotide sequence ID" value="NZ_FOOI01000020.1"/>
</dbReference>
<feature type="transmembrane region" description="Helical" evidence="13">
    <location>
        <begin position="77"/>
        <end position="96"/>
    </location>
</feature>
<keyword evidence="5 13" id="KW-0812">Transmembrane</keyword>
<comment type="similarity">
    <text evidence="2">Belongs to the TMEM175 family.</text>
</comment>
<comment type="catalytic activity">
    <reaction evidence="12">
        <text>K(+)(in) = K(+)(out)</text>
        <dbReference type="Rhea" id="RHEA:29463"/>
        <dbReference type="ChEBI" id="CHEBI:29103"/>
    </reaction>
</comment>
<evidence type="ECO:0000256" key="12">
    <source>
        <dbReference type="ARBA" id="ARBA00034430"/>
    </source>
</evidence>
<dbReference type="PANTHER" id="PTHR31462:SF5">
    <property type="entry name" value="ENDOSOMAL_LYSOSOMAL PROTON CHANNEL TMEM175"/>
    <property type="match status" value="1"/>
</dbReference>
<comment type="subcellular location">
    <subcellularLocation>
        <location evidence="1">Membrane</location>
        <topology evidence="1">Multi-pass membrane protein</topology>
    </subcellularLocation>
</comment>
<evidence type="ECO:0000256" key="13">
    <source>
        <dbReference type="SAM" id="Phobius"/>
    </source>
</evidence>
<keyword evidence="15" id="KW-1185">Reference proteome</keyword>
<evidence type="ECO:0000256" key="8">
    <source>
        <dbReference type="ARBA" id="ARBA00022989"/>
    </source>
</evidence>